<accession>A0ABT0UML3</accession>
<evidence type="ECO:0000313" key="5">
    <source>
        <dbReference type="EMBL" id="MCM2389763.1"/>
    </source>
</evidence>
<evidence type="ECO:0000313" key="6">
    <source>
        <dbReference type="Proteomes" id="UP001431429"/>
    </source>
</evidence>
<evidence type="ECO:0000256" key="2">
    <source>
        <dbReference type="ARBA" id="ARBA00022840"/>
    </source>
</evidence>
<protein>
    <submittedName>
        <fullName evidence="5">LuxR family transcriptional regulator</fullName>
    </submittedName>
</protein>
<dbReference type="InterPro" id="IPR027417">
    <property type="entry name" value="P-loop_NTPase"/>
</dbReference>
<name>A0ABT0UML3_9ACTN</name>
<dbReference type="PANTHER" id="PTHR16305">
    <property type="entry name" value="TESTICULAR SOLUBLE ADENYLYL CYCLASE"/>
    <property type="match status" value="1"/>
</dbReference>
<dbReference type="RefSeq" id="WP_250920109.1">
    <property type="nucleotide sequence ID" value="NZ_JAMQAW010000012.1"/>
</dbReference>
<dbReference type="InterPro" id="IPR000792">
    <property type="entry name" value="Tscrpt_reg_LuxR_C"/>
</dbReference>
<dbReference type="PROSITE" id="PS50043">
    <property type="entry name" value="HTH_LUXR_2"/>
    <property type="match status" value="1"/>
</dbReference>
<keyword evidence="2" id="KW-0067">ATP-binding</keyword>
<dbReference type="Pfam" id="PF00196">
    <property type="entry name" value="GerE"/>
    <property type="match status" value="1"/>
</dbReference>
<reference evidence="5" key="1">
    <citation type="submission" date="2022-06" db="EMBL/GenBank/DDBJ databases">
        <title>Genome public.</title>
        <authorList>
            <person name="Sun Q."/>
        </authorList>
    </citation>
    <scope>NUCLEOTIDE SEQUENCE</scope>
    <source>
        <strain evidence="5">CWNU-1</strain>
    </source>
</reference>
<dbReference type="Proteomes" id="UP001431429">
    <property type="component" value="Unassembled WGS sequence"/>
</dbReference>
<evidence type="ECO:0000259" key="4">
    <source>
        <dbReference type="PROSITE" id="PS50043"/>
    </source>
</evidence>
<dbReference type="PROSITE" id="PS00622">
    <property type="entry name" value="HTH_LUXR_1"/>
    <property type="match status" value="1"/>
</dbReference>
<dbReference type="Gene3D" id="1.10.10.10">
    <property type="entry name" value="Winged helix-like DNA-binding domain superfamily/Winged helix DNA-binding domain"/>
    <property type="match status" value="1"/>
</dbReference>
<gene>
    <name evidence="5" type="ORF">NBG84_15950</name>
</gene>
<feature type="domain" description="HTH luxR-type" evidence="4">
    <location>
        <begin position="848"/>
        <end position="912"/>
    </location>
</feature>
<dbReference type="CDD" id="cd06170">
    <property type="entry name" value="LuxR_C_like"/>
    <property type="match status" value="1"/>
</dbReference>
<organism evidence="5 6">
    <name type="scientific">Streptomyces albipurpureus</name>
    <dbReference type="NCBI Taxonomy" id="2897419"/>
    <lineage>
        <taxon>Bacteria</taxon>
        <taxon>Bacillati</taxon>
        <taxon>Actinomycetota</taxon>
        <taxon>Actinomycetes</taxon>
        <taxon>Kitasatosporales</taxon>
        <taxon>Streptomycetaceae</taxon>
        <taxon>Streptomyces</taxon>
    </lineage>
</organism>
<proteinExistence type="predicted"/>
<evidence type="ECO:0000256" key="3">
    <source>
        <dbReference type="SAM" id="MobiDB-lite"/>
    </source>
</evidence>
<dbReference type="SMART" id="SM00421">
    <property type="entry name" value="HTH_LUXR"/>
    <property type="match status" value="1"/>
</dbReference>
<dbReference type="PANTHER" id="PTHR16305:SF35">
    <property type="entry name" value="TRANSCRIPTIONAL ACTIVATOR DOMAIN"/>
    <property type="match status" value="1"/>
</dbReference>
<dbReference type="Gene3D" id="3.40.50.300">
    <property type="entry name" value="P-loop containing nucleotide triphosphate hydrolases"/>
    <property type="match status" value="1"/>
</dbReference>
<dbReference type="PRINTS" id="PR00038">
    <property type="entry name" value="HTHLUXR"/>
</dbReference>
<feature type="region of interest" description="Disordered" evidence="3">
    <location>
        <begin position="495"/>
        <end position="516"/>
    </location>
</feature>
<dbReference type="SUPFAM" id="SSF46894">
    <property type="entry name" value="C-terminal effector domain of the bipartite response regulators"/>
    <property type="match status" value="1"/>
</dbReference>
<dbReference type="InterPro" id="IPR036388">
    <property type="entry name" value="WH-like_DNA-bd_sf"/>
</dbReference>
<dbReference type="Pfam" id="PF13191">
    <property type="entry name" value="AAA_16"/>
    <property type="match status" value="1"/>
</dbReference>
<dbReference type="EMBL" id="JAMQAW010000012">
    <property type="protein sequence ID" value="MCM2389763.1"/>
    <property type="molecule type" value="Genomic_DNA"/>
</dbReference>
<dbReference type="InterPro" id="IPR041664">
    <property type="entry name" value="AAA_16"/>
</dbReference>
<keyword evidence="6" id="KW-1185">Reference proteome</keyword>
<comment type="caution">
    <text evidence="5">The sequence shown here is derived from an EMBL/GenBank/DDBJ whole genome shotgun (WGS) entry which is preliminary data.</text>
</comment>
<dbReference type="InterPro" id="IPR016032">
    <property type="entry name" value="Sig_transdc_resp-reg_C-effctor"/>
</dbReference>
<dbReference type="SUPFAM" id="SSF52540">
    <property type="entry name" value="P-loop containing nucleoside triphosphate hydrolases"/>
    <property type="match status" value="1"/>
</dbReference>
<sequence>MPTHRVLREEPALIGRSHETRRLHRLVDDLDAGNGKALLILGEAGIGKTALLESVRTAPPTTVLRACGREIDRQRDYDGLHQLCDPLLAAVTKLSKPRRQALEAAFQSNAGGDPDPFLVGTATLGLLSEASAERPVLCVVDDAHWLDRASTRALAFAARRLRGARVAFLVAARQPNDRIELTSLPSLLLTGLPEQDARRLLSKRVRAPLDRPVKDHIIAEARGNPLALLELSRTAGLPDLDTPAGAAAPGTPLQASLRRRINALPADTRQLLLVAAAEPTGNPLHLWRAARHLGIGVEAAAPAEEAALLSVDLWIRFSHPLVRSIVWHDAELTDRRTAHRALAVVTAAHEPDRSIWHHSQSLAGPDEATARALERSASLERTPGKAAALLEAAARLTPDASDRAARTLSAAGSQCDAGAHDAAERLLALAHSGQPDERLTAGVETVRARLALHRGRCDNAAGLLRRAATLMSSVDALLAREIRLDELAATTCAGRLATEPQPLETADSPPRAAPSDFPRPLDLLVDGLTDRASGGITVAAPALERALRAYLDGQDAHPYGQSEAWAVCSAAIDLWDDSAWRRLADRQMSNARHAGALTLLPAALSRRALVHLHAGEFEAAAALIREIGSLPGDTGRWGLPCVRTALAAWRGDRARTAELASEARRDAISRGEGHLLTAVDYARAVLFNGLGRPADTVRMWRSVHHLDETGLHTWGLVELVEAAARSGSPDVAVAALEEVLRRTQTSSTDWALGVRLGSVALLSGGSEAGDLHQEAIRRLDLSDATLHAARGRLLYGEWLRAGGYRIEARRQLRQANFVFSSCGATAFAARATRELRAAGEHTRTLRTGPVDFSCLTPQELKIAQLVATGATSREVGTELYLSPRTVDAHLRSVFKKMGISSRRQLHGTIPLR</sequence>
<keyword evidence="1" id="KW-0547">Nucleotide-binding</keyword>
<evidence type="ECO:0000256" key="1">
    <source>
        <dbReference type="ARBA" id="ARBA00022741"/>
    </source>
</evidence>